<sequence length="30" mass="3499">MSHVLARKKYYDGGVVDGRDEKPETVRRVH</sequence>
<evidence type="ECO:0000313" key="2">
    <source>
        <dbReference type="Proteomes" id="UP000543642"/>
    </source>
</evidence>
<comment type="caution">
    <text evidence="1">The sequence shown here is derived from an EMBL/GenBank/DDBJ whole genome shotgun (WGS) entry which is preliminary data.</text>
</comment>
<evidence type="ECO:0000313" key="1">
    <source>
        <dbReference type="EMBL" id="MBB5263939.1"/>
    </source>
</evidence>
<accession>A0A7W8H8M6</accession>
<protein>
    <submittedName>
        <fullName evidence="1">Uncharacterized protein</fullName>
    </submittedName>
</protein>
<dbReference type="Proteomes" id="UP000543642">
    <property type="component" value="Unassembled WGS sequence"/>
</dbReference>
<keyword evidence="2" id="KW-1185">Reference proteome</keyword>
<dbReference type="EMBL" id="JACHFW010000003">
    <property type="protein sequence ID" value="MBB5263939.1"/>
    <property type="molecule type" value="Genomic_DNA"/>
</dbReference>
<dbReference type="AlphaFoldDB" id="A0A7W8H8M6"/>
<proteinExistence type="predicted"/>
<organism evidence="1 2">
    <name type="scientific">Catenibacillus scindens</name>
    <dbReference type="NCBI Taxonomy" id="673271"/>
    <lineage>
        <taxon>Bacteria</taxon>
        <taxon>Bacillati</taxon>
        <taxon>Bacillota</taxon>
        <taxon>Clostridia</taxon>
        <taxon>Lachnospirales</taxon>
        <taxon>Lachnospiraceae</taxon>
        <taxon>Catenibacillus</taxon>
    </lineage>
</organism>
<name>A0A7W8H8M6_9FIRM</name>
<gene>
    <name evidence="1" type="ORF">HNP82_001044</name>
</gene>
<reference evidence="1 2" key="1">
    <citation type="submission" date="2020-08" db="EMBL/GenBank/DDBJ databases">
        <title>Genomic Encyclopedia of Type Strains, Phase IV (KMG-IV): sequencing the most valuable type-strain genomes for metagenomic binning, comparative biology and taxonomic classification.</title>
        <authorList>
            <person name="Goeker M."/>
        </authorList>
    </citation>
    <scope>NUCLEOTIDE SEQUENCE [LARGE SCALE GENOMIC DNA]</scope>
    <source>
        <strain evidence="1 2">DSM 106146</strain>
    </source>
</reference>